<evidence type="ECO:0000313" key="2">
    <source>
        <dbReference type="EMBL" id="UOQ57233.1"/>
    </source>
</evidence>
<keyword evidence="1" id="KW-1133">Transmembrane helix</keyword>
<keyword evidence="1" id="KW-0812">Transmembrane</keyword>
<feature type="transmembrane region" description="Helical" evidence="1">
    <location>
        <begin position="20"/>
        <end position="44"/>
    </location>
</feature>
<evidence type="ECO:0000256" key="1">
    <source>
        <dbReference type="SAM" id="Phobius"/>
    </source>
</evidence>
<proteinExistence type="predicted"/>
<dbReference type="Proteomes" id="UP000831786">
    <property type="component" value="Chromosome"/>
</dbReference>
<evidence type="ECO:0000313" key="3">
    <source>
        <dbReference type="Proteomes" id="UP000831786"/>
    </source>
</evidence>
<accession>A0ABY4FLW5</accession>
<keyword evidence="1" id="KW-0472">Membrane</keyword>
<organism evidence="2 3">
    <name type="scientific">Leucobacter allii</name>
    <dbReference type="NCBI Taxonomy" id="2932247"/>
    <lineage>
        <taxon>Bacteria</taxon>
        <taxon>Bacillati</taxon>
        <taxon>Actinomycetota</taxon>
        <taxon>Actinomycetes</taxon>
        <taxon>Micrococcales</taxon>
        <taxon>Microbacteriaceae</taxon>
        <taxon>Leucobacter</taxon>
    </lineage>
</organism>
<name>A0ABY4FLW5_9MICO</name>
<reference evidence="2 3" key="1">
    <citation type="submission" date="2022-04" db="EMBL/GenBank/DDBJ databases">
        <title>Leucobacter sp. isolated from rhizosphere of garlic.</title>
        <authorList>
            <person name="Won M."/>
            <person name="Lee C.-M."/>
            <person name="Woen H.-Y."/>
            <person name="Kwon S.-W."/>
        </authorList>
    </citation>
    <scope>NUCLEOTIDE SEQUENCE [LARGE SCALE GENOMIC DNA]</scope>
    <source>
        <strain evidence="2 3">H21R-40</strain>
    </source>
</reference>
<dbReference type="RefSeq" id="WP_244727894.1">
    <property type="nucleotide sequence ID" value="NZ_CP095045.1"/>
</dbReference>
<gene>
    <name evidence="2" type="ORF">MUN78_16510</name>
</gene>
<sequence>MNQILKYASVITAFAAGTIAFATGSTWAGVLAIAAGILVAVTIIRKDTKE</sequence>
<keyword evidence="3" id="KW-1185">Reference proteome</keyword>
<dbReference type="EMBL" id="CP095045">
    <property type="protein sequence ID" value="UOQ57233.1"/>
    <property type="molecule type" value="Genomic_DNA"/>
</dbReference>
<protein>
    <submittedName>
        <fullName evidence="2">Uncharacterized protein</fullName>
    </submittedName>
</protein>